<dbReference type="AlphaFoldDB" id="A0AAD7HY12"/>
<evidence type="ECO:0000256" key="1">
    <source>
        <dbReference type="SAM" id="MobiDB-lite"/>
    </source>
</evidence>
<reference evidence="2" key="1">
    <citation type="submission" date="2023-03" db="EMBL/GenBank/DDBJ databases">
        <title>Massive genome expansion in bonnet fungi (Mycena s.s.) driven by repeated elements and novel gene families across ecological guilds.</title>
        <authorList>
            <consortium name="Lawrence Berkeley National Laboratory"/>
            <person name="Harder C.B."/>
            <person name="Miyauchi S."/>
            <person name="Viragh M."/>
            <person name="Kuo A."/>
            <person name="Thoen E."/>
            <person name="Andreopoulos B."/>
            <person name="Lu D."/>
            <person name="Skrede I."/>
            <person name="Drula E."/>
            <person name="Henrissat B."/>
            <person name="Morin E."/>
            <person name="Kohler A."/>
            <person name="Barry K."/>
            <person name="LaButti K."/>
            <person name="Morin E."/>
            <person name="Salamov A."/>
            <person name="Lipzen A."/>
            <person name="Mereny Z."/>
            <person name="Hegedus B."/>
            <person name="Baldrian P."/>
            <person name="Stursova M."/>
            <person name="Weitz H."/>
            <person name="Taylor A."/>
            <person name="Grigoriev I.V."/>
            <person name="Nagy L.G."/>
            <person name="Martin F."/>
            <person name="Kauserud H."/>
        </authorList>
    </citation>
    <scope>NUCLEOTIDE SEQUENCE</scope>
    <source>
        <strain evidence="2">CBHHK188m</strain>
    </source>
</reference>
<feature type="region of interest" description="Disordered" evidence="1">
    <location>
        <begin position="197"/>
        <end position="221"/>
    </location>
</feature>
<sequence length="221" mass="23521">MASSPHTPNPTSTPPWVPLTTSSLAPTTTTGTDIMQRQQVAFPRAVGGGAGVGALLTPSMDGLSPFVGNQAYFFCMKGVVHGVLPFHVHAHSDFKQLFKMIFPHEVPGPIYISTFVSVAPSNANESLVPANGNENATLTTLSQSPVALRAAHCLRQAHHLRHIPPPSETPTPGPRLPTHSSFFRLWGSASPGSINSPRALCRDLDSPAHSRPSSLLTSLER</sequence>
<feature type="compositionally biased region" description="Low complexity" evidence="1">
    <location>
        <begin position="18"/>
        <end position="29"/>
    </location>
</feature>
<evidence type="ECO:0000313" key="3">
    <source>
        <dbReference type="Proteomes" id="UP001215280"/>
    </source>
</evidence>
<accession>A0AAD7HY12</accession>
<protein>
    <submittedName>
        <fullName evidence="2">Uncharacterized protein</fullName>
    </submittedName>
</protein>
<comment type="caution">
    <text evidence="2">The sequence shown here is derived from an EMBL/GenBank/DDBJ whole genome shotgun (WGS) entry which is preliminary data.</text>
</comment>
<dbReference type="EMBL" id="JARJLG010000195">
    <property type="protein sequence ID" value="KAJ7729866.1"/>
    <property type="molecule type" value="Genomic_DNA"/>
</dbReference>
<feature type="region of interest" description="Disordered" evidence="1">
    <location>
        <begin position="1"/>
        <end position="29"/>
    </location>
</feature>
<proteinExistence type="predicted"/>
<keyword evidence="3" id="KW-1185">Reference proteome</keyword>
<feature type="compositionally biased region" description="Pro residues" evidence="1">
    <location>
        <begin position="7"/>
        <end position="17"/>
    </location>
</feature>
<evidence type="ECO:0000313" key="2">
    <source>
        <dbReference type="EMBL" id="KAJ7729866.1"/>
    </source>
</evidence>
<gene>
    <name evidence="2" type="ORF">DFH07DRAFT_969385</name>
</gene>
<organism evidence="2 3">
    <name type="scientific">Mycena maculata</name>
    <dbReference type="NCBI Taxonomy" id="230809"/>
    <lineage>
        <taxon>Eukaryota</taxon>
        <taxon>Fungi</taxon>
        <taxon>Dikarya</taxon>
        <taxon>Basidiomycota</taxon>
        <taxon>Agaricomycotina</taxon>
        <taxon>Agaricomycetes</taxon>
        <taxon>Agaricomycetidae</taxon>
        <taxon>Agaricales</taxon>
        <taxon>Marasmiineae</taxon>
        <taxon>Mycenaceae</taxon>
        <taxon>Mycena</taxon>
    </lineage>
</organism>
<feature type="compositionally biased region" description="Polar residues" evidence="1">
    <location>
        <begin position="211"/>
        <end position="221"/>
    </location>
</feature>
<name>A0AAD7HY12_9AGAR</name>
<dbReference type="Proteomes" id="UP001215280">
    <property type="component" value="Unassembled WGS sequence"/>
</dbReference>